<dbReference type="AlphaFoldDB" id="A0A941F067"/>
<evidence type="ECO:0000259" key="3">
    <source>
        <dbReference type="PROSITE" id="PS51186"/>
    </source>
</evidence>
<dbReference type="PANTHER" id="PTHR43877">
    <property type="entry name" value="AMINOALKYLPHOSPHONATE N-ACETYLTRANSFERASE-RELATED-RELATED"/>
    <property type="match status" value="1"/>
</dbReference>
<name>A0A941F067_9ACTN</name>
<dbReference type="EMBL" id="JAGSOG010000337">
    <property type="protein sequence ID" value="MBR7838839.1"/>
    <property type="molecule type" value="Genomic_DNA"/>
</dbReference>
<organism evidence="4 5">
    <name type="scientific">Actinospica durhamensis</name>
    <dbReference type="NCBI Taxonomy" id="1508375"/>
    <lineage>
        <taxon>Bacteria</taxon>
        <taxon>Bacillati</taxon>
        <taxon>Actinomycetota</taxon>
        <taxon>Actinomycetes</taxon>
        <taxon>Catenulisporales</taxon>
        <taxon>Actinospicaceae</taxon>
        <taxon>Actinospica</taxon>
    </lineage>
</organism>
<dbReference type="InterPro" id="IPR016181">
    <property type="entry name" value="Acyl_CoA_acyltransferase"/>
</dbReference>
<dbReference type="GO" id="GO:0016747">
    <property type="term" value="F:acyltransferase activity, transferring groups other than amino-acyl groups"/>
    <property type="evidence" value="ECO:0007669"/>
    <property type="project" value="InterPro"/>
</dbReference>
<reference evidence="4" key="1">
    <citation type="submission" date="2021-04" db="EMBL/GenBank/DDBJ databases">
        <title>Genome based classification of Actinospica acidithermotolerans sp. nov., an actinobacterium isolated from an Indonesian hot spring.</title>
        <authorList>
            <person name="Kusuma A.B."/>
            <person name="Putra K.E."/>
            <person name="Nafisah S."/>
            <person name="Loh J."/>
            <person name="Nouioui I."/>
            <person name="Goodfellow M."/>
        </authorList>
    </citation>
    <scope>NUCLEOTIDE SEQUENCE</scope>
    <source>
        <strain evidence="4">CSCA 57</strain>
    </source>
</reference>
<comment type="caution">
    <text evidence="4">The sequence shown here is derived from an EMBL/GenBank/DDBJ whole genome shotgun (WGS) entry which is preliminary data.</text>
</comment>
<protein>
    <submittedName>
        <fullName evidence="4">GNAT family N-acetyltransferase</fullName>
        <ecNumber evidence="4">2.3.1.-</ecNumber>
    </submittedName>
</protein>
<dbReference type="SUPFAM" id="SSF55729">
    <property type="entry name" value="Acyl-CoA N-acyltransferases (Nat)"/>
    <property type="match status" value="2"/>
</dbReference>
<gene>
    <name evidence="4" type="ORF">KDL01_36565</name>
</gene>
<sequence>MEIRPFLGADADPSELRQRYELYAADRRSVFPGFPIHSYGQYVASARRLTPVAGPALGWSAWERERLIGSASLSVVEHEGMVVAVPRVEVAADSRRRGVGTALLRRLVASASAHGCATLAADAVRVGSDGGLWAERVGFRTVQVFSWQMLHIQEVDPARWQVPVPAGYRLEYWIAAAPEALVAAFASARNAIADSPLGDSSLTHPAWTVERVRRVEAEIAAGGDQSHCVVAIHEDSGVLAAFTELLVDPLRPALCWQRDTAVVRAHRGRGLGRAVKAEMLNRLAAEVPDLDCIVTSTASENAGMRRVNEQVGYVPYAEIGMLEAATADIEAALAIPGPRHRPLLERVADFEA</sequence>
<accession>A0A941F067</accession>
<dbReference type="Gene3D" id="3.40.630.30">
    <property type="match status" value="1"/>
</dbReference>
<keyword evidence="2 4" id="KW-0012">Acyltransferase</keyword>
<dbReference type="RefSeq" id="WP_212533289.1">
    <property type="nucleotide sequence ID" value="NZ_JAGSOG010000337.1"/>
</dbReference>
<feature type="domain" description="N-acetyltransferase" evidence="3">
    <location>
        <begin position="1"/>
        <end position="165"/>
    </location>
</feature>
<dbReference type="CDD" id="cd04301">
    <property type="entry name" value="NAT_SF"/>
    <property type="match status" value="1"/>
</dbReference>
<proteinExistence type="predicted"/>
<evidence type="ECO:0000256" key="2">
    <source>
        <dbReference type="ARBA" id="ARBA00023315"/>
    </source>
</evidence>
<dbReference type="PROSITE" id="PS51186">
    <property type="entry name" value="GNAT"/>
    <property type="match status" value="1"/>
</dbReference>
<keyword evidence="5" id="KW-1185">Reference proteome</keyword>
<dbReference type="InterPro" id="IPR000182">
    <property type="entry name" value="GNAT_dom"/>
</dbReference>
<evidence type="ECO:0000313" key="5">
    <source>
        <dbReference type="Proteomes" id="UP000675781"/>
    </source>
</evidence>
<dbReference type="EC" id="2.3.1.-" evidence="4"/>
<evidence type="ECO:0000313" key="4">
    <source>
        <dbReference type="EMBL" id="MBR7838839.1"/>
    </source>
</evidence>
<dbReference type="InterPro" id="IPR050832">
    <property type="entry name" value="Bact_Acetyltransf"/>
</dbReference>
<evidence type="ECO:0000256" key="1">
    <source>
        <dbReference type="ARBA" id="ARBA00022679"/>
    </source>
</evidence>
<keyword evidence="1 4" id="KW-0808">Transferase</keyword>
<dbReference type="Pfam" id="PF00583">
    <property type="entry name" value="Acetyltransf_1"/>
    <property type="match status" value="2"/>
</dbReference>
<dbReference type="Proteomes" id="UP000675781">
    <property type="component" value="Unassembled WGS sequence"/>
</dbReference>